<dbReference type="RefSeq" id="WP_386158814.1">
    <property type="nucleotide sequence ID" value="NZ_JBHMBS010000009.1"/>
</dbReference>
<dbReference type="Gene3D" id="2.160.20.120">
    <property type="match status" value="1"/>
</dbReference>
<evidence type="ECO:0000256" key="1">
    <source>
        <dbReference type="SAM" id="MobiDB-lite"/>
    </source>
</evidence>
<organism evidence="3 4">
    <name type="scientific">Streptosporangium vulgare</name>
    <dbReference type="NCBI Taxonomy" id="46190"/>
    <lineage>
        <taxon>Bacteria</taxon>
        <taxon>Bacillati</taxon>
        <taxon>Actinomycetota</taxon>
        <taxon>Actinomycetes</taxon>
        <taxon>Streptosporangiales</taxon>
        <taxon>Streptosporangiaceae</taxon>
        <taxon>Streptosporangium</taxon>
    </lineage>
</organism>
<dbReference type="EMBL" id="JBHMBS010000009">
    <property type="protein sequence ID" value="MFB9677950.1"/>
    <property type="molecule type" value="Genomic_DNA"/>
</dbReference>
<dbReference type="Pfam" id="PF13349">
    <property type="entry name" value="DUF4097"/>
    <property type="match status" value="1"/>
</dbReference>
<evidence type="ECO:0000259" key="2">
    <source>
        <dbReference type="Pfam" id="PF13349"/>
    </source>
</evidence>
<feature type="domain" description="DUF4097" evidence="2">
    <location>
        <begin position="45"/>
        <end position="227"/>
    </location>
</feature>
<sequence length="227" mass="23638">MRKNMLVAGAVVGSVFLLSGCDLGLDFRERQQEVVSYDVTAKLTALDVATGSGDIVVTESDRPAVHVTETIHWRGDKPTPKHPVDGGTLTLRDDCRGNCSVDYKVEIPKGLKTKVDTGSGTITMRGLSGEVNAVSGSGEIEAGGLTAKRFTAETGSGDIEARFSAAPEGVEIETGSGDVVAYVPQGGYDVIAETGSGDEAVEVTKDPSSPRKVTLRTGSGDARVLLP</sequence>
<reference evidence="3 4" key="1">
    <citation type="submission" date="2024-09" db="EMBL/GenBank/DDBJ databases">
        <authorList>
            <person name="Sun Q."/>
            <person name="Mori K."/>
        </authorList>
    </citation>
    <scope>NUCLEOTIDE SEQUENCE [LARGE SCALE GENOMIC DNA]</scope>
    <source>
        <strain evidence="3 4">JCM 3028</strain>
    </source>
</reference>
<dbReference type="InterPro" id="IPR025164">
    <property type="entry name" value="Toastrack_DUF4097"/>
</dbReference>
<evidence type="ECO:0000313" key="3">
    <source>
        <dbReference type="EMBL" id="MFB9677950.1"/>
    </source>
</evidence>
<comment type="caution">
    <text evidence="3">The sequence shown here is derived from an EMBL/GenBank/DDBJ whole genome shotgun (WGS) entry which is preliminary data.</text>
</comment>
<name>A0ABV5TIM7_9ACTN</name>
<dbReference type="PROSITE" id="PS51257">
    <property type="entry name" value="PROKAR_LIPOPROTEIN"/>
    <property type="match status" value="1"/>
</dbReference>
<feature type="region of interest" description="Disordered" evidence="1">
    <location>
        <begin position="199"/>
        <end position="227"/>
    </location>
</feature>
<evidence type="ECO:0000313" key="4">
    <source>
        <dbReference type="Proteomes" id="UP001589610"/>
    </source>
</evidence>
<keyword evidence="4" id="KW-1185">Reference proteome</keyword>
<dbReference type="Proteomes" id="UP001589610">
    <property type="component" value="Unassembled WGS sequence"/>
</dbReference>
<gene>
    <name evidence="3" type="ORF">ACFFRH_20915</name>
</gene>
<protein>
    <submittedName>
        <fullName evidence="3">DUF4097 domain-containing protein</fullName>
    </submittedName>
</protein>
<accession>A0ABV5TIM7</accession>
<proteinExistence type="predicted"/>